<dbReference type="SUPFAM" id="SSF51294">
    <property type="entry name" value="Hedgehog/intein (Hint) domain"/>
    <property type="match status" value="1"/>
</dbReference>
<dbReference type="EMBL" id="BARV01008547">
    <property type="protein sequence ID" value="GAI04995.1"/>
    <property type="molecule type" value="Genomic_DNA"/>
</dbReference>
<dbReference type="InterPro" id="IPR006141">
    <property type="entry name" value="Intein_N"/>
</dbReference>
<dbReference type="InterPro" id="IPR004042">
    <property type="entry name" value="Intein_endonuc_central"/>
</dbReference>
<evidence type="ECO:0000313" key="4">
    <source>
        <dbReference type="EMBL" id="GAI04995.1"/>
    </source>
</evidence>
<dbReference type="InterPro" id="IPR027434">
    <property type="entry name" value="Homing_endonucl"/>
</dbReference>
<dbReference type="Gene3D" id="2.170.16.10">
    <property type="entry name" value="Hedgehog/Intein (Hint) domain"/>
    <property type="match status" value="1"/>
</dbReference>
<dbReference type="AlphaFoldDB" id="X1LRI4"/>
<proteinExistence type="predicted"/>
<organism evidence="4">
    <name type="scientific">marine sediment metagenome</name>
    <dbReference type="NCBI Taxonomy" id="412755"/>
    <lineage>
        <taxon>unclassified sequences</taxon>
        <taxon>metagenomes</taxon>
        <taxon>ecological metagenomes</taxon>
    </lineage>
</organism>
<feature type="non-terminal residue" evidence="4">
    <location>
        <position position="347"/>
    </location>
</feature>
<evidence type="ECO:0000256" key="2">
    <source>
        <dbReference type="ARBA" id="ARBA00023000"/>
    </source>
</evidence>
<reference evidence="4" key="1">
    <citation type="journal article" date="2014" name="Front. Microbiol.">
        <title>High frequency of phylogenetically diverse reductive dehalogenase-homologous genes in deep subseafloor sedimentary metagenomes.</title>
        <authorList>
            <person name="Kawai M."/>
            <person name="Futagami T."/>
            <person name="Toyoda A."/>
            <person name="Takaki Y."/>
            <person name="Nishi S."/>
            <person name="Hori S."/>
            <person name="Arai W."/>
            <person name="Tsubouchi T."/>
            <person name="Morono Y."/>
            <person name="Uchiyama I."/>
            <person name="Ito T."/>
            <person name="Fujiyama A."/>
            <person name="Inagaki F."/>
            <person name="Takami H."/>
        </authorList>
    </citation>
    <scope>NUCLEOTIDE SEQUENCE</scope>
    <source>
        <strain evidence="4">Expedition CK06-06</strain>
    </source>
</reference>
<feature type="domain" description="DOD-type homing endonuclease" evidence="3">
    <location>
        <begin position="203"/>
        <end position="345"/>
    </location>
</feature>
<protein>
    <recommendedName>
        <fullName evidence="3">DOD-type homing endonuclease domain-containing protein</fullName>
    </recommendedName>
</protein>
<feature type="non-terminal residue" evidence="4">
    <location>
        <position position="1"/>
    </location>
</feature>
<dbReference type="Gene3D" id="3.10.28.10">
    <property type="entry name" value="Homing endonucleases"/>
    <property type="match status" value="1"/>
</dbReference>
<dbReference type="Pfam" id="PF14528">
    <property type="entry name" value="LAGLIDADG_3"/>
    <property type="match status" value="2"/>
</dbReference>
<dbReference type="SUPFAM" id="SSF55608">
    <property type="entry name" value="Homing endonucleases"/>
    <property type="match status" value="1"/>
</dbReference>
<dbReference type="InterPro" id="IPR006142">
    <property type="entry name" value="INTEIN"/>
</dbReference>
<dbReference type="InterPro" id="IPR036844">
    <property type="entry name" value="Hint_dom_sf"/>
</dbReference>
<dbReference type="GO" id="GO:0016539">
    <property type="term" value="P:intein-mediated protein splicing"/>
    <property type="evidence" value="ECO:0007669"/>
    <property type="project" value="InterPro"/>
</dbReference>
<dbReference type="CDD" id="cd00081">
    <property type="entry name" value="Hint"/>
    <property type="match status" value="1"/>
</dbReference>
<keyword evidence="2" id="KW-0651">Protein splicing</keyword>
<comment type="caution">
    <text evidence="4">The sequence shown here is derived from an EMBL/GenBank/DDBJ whole genome shotgun (WGS) entry which is preliminary data.</text>
</comment>
<dbReference type="PRINTS" id="PR00379">
    <property type="entry name" value="INTEIN"/>
</dbReference>
<dbReference type="GO" id="GO:0004519">
    <property type="term" value="F:endonuclease activity"/>
    <property type="evidence" value="ECO:0007669"/>
    <property type="project" value="InterPro"/>
</dbReference>
<gene>
    <name evidence="4" type="ORF">S06H3_17150</name>
</gene>
<keyword evidence="1" id="KW-0068">Autocatalytic cleavage</keyword>
<dbReference type="InterPro" id="IPR003587">
    <property type="entry name" value="Hint_dom_N"/>
</dbReference>
<dbReference type="InterPro" id="IPR004860">
    <property type="entry name" value="LAGLIDADG_dom"/>
</dbReference>
<dbReference type="SMART" id="SM00306">
    <property type="entry name" value="HintN"/>
    <property type="match status" value="1"/>
</dbReference>
<dbReference type="NCBIfam" id="TIGR01445">
    <property type="entry name" value="intein_Nterm"/>
    <property type="match status" value="1"/>
</dbReference>
<name>X1LRI4_9ZZZZ</name>
<sequence length="347" mass="40018">IQELTPKNIVDALSEEVLYLRHREELILAVLLTFCSPLRINFNRIDIRGWLNMIILGDTSTGKCIRGDSLLFTDFGMKKIKDIENFQTEKFLPIQDGLKVYGLKSPVEPTQTYKSKLAKTIKIKTKLGYVLEGTFNHPIMTLNANNELKFKMLEEIRLEDLAAIQYHQDYFPVFRDSHRMEVPDYFGAIQEFSLKDFRELSRFIGYLVGDGEVGSKGEQNYDQNRIRFTNGNKEIIRDYQRILEKFFDVKPKAIRDKRSKAISVGFGSQGVRDWLIDFGLLRVKSPEKEIPKKILSLDKANIREFLRGVFETDGFVSKRDVCIGVSSSSRKLIGELRVLLLNFGIIT</sequence>
<dbReference type="PROSITE" id="PS50817">
    <property type="entry name" value="INTEIN_N_TER"/>
    <property type="match status" value="1"/>
</dbReference>
<evidence type="ECO:0000259" key="3">
    <source>
        <dbReference type="PROSITE" id="PS50819"/>
    </source>
</evidence>
<accession>X1LRI4</accession>
<evidence type="ECO:0000256" key="1">
    <source>
        <dbReference type="ARBA" id="ARBA00022813"/>
    </source>
</evidence>
<dbReference type="PROSITE" id="PS50819">
    <property type="entry name" value="INTEIN_ENDONUCLEASE"/>
    <property type="match status" value="1"/>
</dbReference>